<name>G7J1G2_MEDTR</name>
<dbReference type="AlphaFoldDB" id="G7J1G2"/>
<accession>G7J1G2</accession>
<dbReference type="Proteomes" id="UP000002051">
    <property type="component" value="Chromosome 3"/>
</dbReference>
<sequence length="58" mass="6461">MCVCVFRLFFSATDFGQCYVVIPLKRSETSIYKIMVCGFSLGEFGSSSESELCSDEGR</sequence>
<gene>
    <name evidence="1" type="ordered locus">MTR_3g055680</name>
</gene>
<dbReference type="EnsemblPlants" id="AES70475">
    <property type="protein sequence ID" value="AES70475"/>
    <property type="gene ID" value="MTR_3g055680"/>
</dbReference>
<protein>
    <submittedName>
        <fullName evidence="1 2">Uncharacterized protein</fullName>
    </submittedName>
</protein>
<evidence type="ECO:0000313" key="3">
    <source>
        <dbReference type="Proteomes" id="UP000002051"/>
    </source>
</evidence>
<reference evidence="1 3" key="2">
    <citation type="journal article" date="2014" name="BMC Genomics">
        <title>An improved genome release (version Mt4.0) for the model legume Medicago truncatula.</title>
        <authorList>
            <person name="Tang H."/>
            <person name="Krishnakumar V."/>
            <person name="Bidwell S."/>
            <person name="Rosen B."/>
            <person name="Chan A."/>
            <person name="Zhou S."/>
            <person name="Gentzbittel L."/>
            <person name="Childs K.L."/>
            <person name="Yandell M."/>
            <person name="Gundlach H."/>
            <person name="Mayer K.F."/>
            <person name="Schwartz D.C."/>
            <person name="Town C.D."/>
        </authorList>
    </citation>
    <scope>GENOME REANNOTATION</scope>
    <source>
        <strain evidence="2 3">cv. Jemalong A17</strain>
    </source>
</reference>
<dbReference type="HOGENOM" id="CLU_2982051_0_0_1"/>
<reference evidence="2" key="3">
    <citation type="submission" date="2015-04" db="UniProtKB">
        <authorList>
            <consortium name="EnsemblPlants"/>
        </authorList>
    </citation>
    <scope>IDENTIFICATION</scope>
    <source>
        <strain evidence="2">cv. Jemalong A17</strain>
    </source>
</reference>
<reference evidence="1 3" key="1">
    <citation type="journal article" date="2011" name="Nature">
        <title>The Medicago genome provides insight into the evolution of rhizobial symbioses.</title>
        <authorList>
            <person name="Young N.D."/>
            <person name="Debelle F."/>
            <person name="Oldroyd G.E."/>
            <person name="Geurts R."/>
            <person name="Cannon S.B."/>
            <person name="Udvardi M.K."/>
            <person name="Benedito V.A."/>
            <person name="Mayer K.F."/>
            <person name="Gouzy J."/>
            <person name="Schoof H."/>
            <person name="Van de Peer Y."/>
            <person name="Proost S."/>
            <person name="Cook D.R."/>
            <person name="Meyers B.C."/>
            <person name="Spannagl M."/>
            <person name="Cheung F."/>
            <person name="De Mita S."/>
            <person name="Krishnakumar V."/>
            <person name="Gundlach H."/>
            <person name="Zhou S."/>
            <person name="Mudge J."/>
            <person name="Bharti A.K."/>
            <person name="Murray J.D."/>
            <person name="Naoumkina M.A."/>
            <person name="Rosen B."/>
            <person name="Silverstein K.A."/>
            <person name="Tang H."/>
            <person name="Rombauts S."/>
            <person name="Zhao P.X."/>
            <person name="Zhou P."/>
            <person name="Barbe V."/>
            <person name="Bardou P."/>
            <person name="Bechner M."/>
            <person name="Bellec A."/>
            <person name="Berger A."/>
            <person name="Berges H."/>
            <person name="Bidwell S."/>
            <person name="Bisseling T."/>
            <person name="Choisne N."/>
            <person name="Couloux A."/>
            <person name="Denny R."/>
            <person name="Deshpande S."/>
            <person name="Dai X."/>
            <person name="Doyle J.J."/>
            <person name="Dudez A.M."/>
            <person name="Farmer A.D."/>
            <person name="Fouteau S."/>
            <person name="Franken C."/>
            <person name="Gibelin C."/>
            <person name="Gish J."/>
            <person name="Goldstein S."/>
            <person name="Gonzalez A.J."/>
            <person name="Green P.J."/>
            <person name="Hallab A."/>
            <person name="Hartog M."/>
            <person name="Hua A."/>
            <person name="Humphray S.J."/>
            <person name="Jeong D.H."/>
            <person name="Jing Y."/>
            <person name="Jocker A."/>
            <person name="Kenton S.M."/>
            <person name="Kim D.J."/>
            <person name="Klee K."/>
            <person name="Lai H."/>
            <person name="Lang C."/>
            <person name="Lin S."/>
            <person name="Macmil S.L."/>
            <person name="Magdelenat G."/>
            <person name="Matthews L."/>
            <person name="McCorrison J."/>
            <person name="Monaghan E.L."/>
            <person name="Mun J.H."/>
            <person name="Najar F.Z."/>
            <person name="Nicholson C."/>
            <person name="Noirot C."/>
            <person name="O'Bleness M."/>
            <person name="Paule C.R."/>
            <person name="Poulain J."/>
            <person name="Prion F."/>
            <person name="Qin B."/>
            <person name="Qu C."/>
            <person name="Retzel E.F."/>
            <person name="Riddle C."/>
            <person name="Sallet E."/>
            <person name="Samain S."/>
            <person name="Samson N."/>
            <person name="Sanders I."/>
            <person name="Saurat O."/>
            <person name="Scarpelli C."/>
            <person name="Schiex T."/>
            <person name="Segurens B."/>
            <person name="Severin A.J."/>
            <person name="Sherrier D.J."/>
            <person name="Shi R."/>
            <person name="Sims S."/>
            <person name="Singer S.R."/>
            <person name="Sinharoy S."/>
            <person name="Sterck L."/>
            <person name="Viollet A."/>
            <person name="Wang B.B."/>
            <person name="Wang K."/>
            <person name="Wang M."/>
            <person name="Wang X."/>
            <person name="Warfsmann J."/>
            <person name="Weissenbach J."/>
            <person name="White D.D."/>
            <person name="White J.D."/>
            <person name="Wiley G.B."/>
            <person name="Wincker P."/>
            <person name="Xing Y."/>
            <person name="Yang L."/>
            <person name="Yao Z."/>
            <person name="Ying F."/>
            <person name="Zhai J."/>
            <person name="Zhou L."/>
            <person name="Zuber A."/>
            <person name="Denarie J."/>
            <person name="Dixon R.A."/>
            <person name="May G.D."/>
            <person name="Schwartz D.C."/>
            <person name="Rogers J."/>
            <person name="Quetier F."/>
            <person name="Town C.D."/>
            <person name="Roe B.A."/>
        </authorList>
    </citation>
    <scope>NUCLEOTIDE SEQUENCE [LARGE SCALE GENOMIC DNA]</scope>
    <source>
        <strain evidence="1">A17</strain>
        <strain evidence="2 3">cv. Jemalong A17</strain>
    </source>
</reference>
<proteinExistence type="predicted"/>
<dbReference type="EMBL" id="CM001219">
    <property type="protein sequence ID" value="AES70475.1"/>
    <property type="molecule type" value="Genomic_DNA"/>
</dbReference>
<evidence type="ECO:0000313" key="1">
    <source>
        <dbReference type="EMBL" id="AES70475.1"/>
    </source>
</evidence>
<dbReference type="PaxDb" id="3880-AES70475"/>
<organism evidence="1 3">
    <name type="scientific">Medicago truncatula</name>
    <name type="common">Barrel medic</name>
    <name type="synonym">Medicago tribuloides</name>
    <dbReference type="NCBI Taxonomy" id="3880"/>
    <lineage>
        <taxon>Eukaryota</taxon>
        <taxon>Viridiplantae</taxon>
        <taxon>Streptophyta</taxon>
        <taxon>Embryophyta</taxon>
        <taxon>Tracheophyta</taxon>
        <taxon>Spermatophyta</taxon>
        <taxon>Magnoliopsida</taxon>
        <taxon>eudicotyledons</taxon>
        <taxon>Gunneridae</taxon>
        <taxon>Pentapetalae</taxon>
        <taxon>rosids</taxon>
        <taxon>fabids</taxon>
        <taxon>Fabales</taxon>
        <taxon>Fabaceae</taxon>
        <taxon>Papilionoideae</taxon>
        <taxon>50 kb inversion clade</taxon>
        <taxon>NPAAA clade</taxon>
        <taxon>Hologalegina</taxon>
        <taxon>IRL clade</taxon>
        <taxon>Trifolieae</taxon>
        <taxon>Medicago</taxon>
    </lineage>
</organism>
<keyword evidence="3" id="KW-1185">Reference proteome</keyword>
<evidence type="ECO:0000313" key="2">
    <source>
        <dbReference type="EnsemblPlants" id="AES70475"/>
    </source>
</evidence>